<comment type="caution">
    <text evidence="12">Lacks conserved residue(s) required for the propagation of feature annotation.</text>
</comment>
<evidence type="ECO:0000256" key="11">
    <source>
        <dbReference type="ARBA" id="ARBA00023277"/>
    </source>
</evidence>
<comment type="subunit">
    <text evidence="12">Homodimer.</text>
</comment>
<feature type="active site" description="Proton acceptor" evidence="12">
    <location>
        <position position="252"/>
    </location>
</feature>
<evidence type="ECO:0000256" key="7">
    <source>
        <dbReference type="ARBA" id="ARBA00022777"/>
    </source>
</evidence>
<dbReference type="Proteomes" id="UP000010473">
    <property type="component" value="Chromosome"/>
</dbReference>
<sequence>MTVVVFGSINIDLVVEVPRLPSRGETVIGHRFFTAGGGKAANQAVAVAKLGVPTHLIGQIGDDEFGQILLKNLHNLGISTEGVVINPHTHSGVASIVVEERGDNIIACAAGANNLVGEAELRQFQTLLPQAKVALLELGIPLSTVIAAAQTAKNSNCWVILDPAPAQPNLPNELYSLVDLITPNEIEASQLVGFTVDGVTTARQAATFLHQMGAKNVVITLGNQGAFCSTGDENYWVKPVSVRVVDTVAAGDAFNGALAAALASGKSLKEAVQWGNIAGALAVTKPGAQPSLPSRDIFMKMLAEQSPYFD</sequence>
<keyword evidence="5 12" id="KW-0479">Metal-binding</keyword>
<dbReference type="PRINTS" id="PR00990">
    <property type="entry name" value="RIBOKINASE"/>
</dbReference>
<evidence type="ECO:0000256" key="10">
    <source>
        <dbReference type="ARBA" id="ARBA00022958"/>
    </source>
</evidence>
<dbReference type="RefSeq" id="WP_015193174.1">
    <property type="nucleotide sequence ID" value="NC_019748.1"/>
</dbReference>
<keyword evidence="11 12" id="KW-0119">Carbohydrate metabolism</keyword>
<evidence type="ECO:0000313" key="14">
    <source>
        <dbReference type="EMBL" id="AFZ35503.1"/>
    </source>
</evidence>
<comment type="activity regulation">
    <text evidence="12">Activated by a monovalent cation that binds near, but not in, the active site. The most likely occupant of the site in vivo is potassium. Ion binding induces a conformational change that may alter substrate affinity.</text>
</comment>
<protein>
    <recommendedName>
        <fullName evidence="3 12">Ribokinase</fullName>
        <shortName evidence="12">RK</shortName>
        <ecNumber evidence="2 12">2.7.1.15</ecNumber>
    </recommendedName>
</protein>
<name>K9XSI6_STAC7</name>
<feature type="binding site" evidence="12">
    <location>
        <begin position="10"/>
        <end position="12"/>
    </location>
    <ligand>
        <name>substrate</name>
    </ligand>
</feature>
<comment type="pathway">
    <text evidence="12">Carbohydrate metabolism; D-ribose degradation; D-ribose 5-phosphate from beta-D-ribopyranose: step 2/2.</text>
</comment>
<dbReference type="GO" id="GO:0005829">
    <property type="term" value="C:cytosol"/>
    <property type="evidence" value="ECO:0007669"/>
    <property type="project" value="TreeGrafter"/>
</dbReference>
<dbReference type="InterPro" id="IPR002173">
    <property type="entry name" value="Carboh/pur_kinase_PfkB_CS"/>
</dbReference>
<feature type="binding site" evidence="12">
    <location>
        <position position="282"/>
    </location>
    <ligand>
        <name>K(+)</name>
        <dbReference type="ChEBI" id="CHEBI:29103"/>
    </ligand>
</feature>
<dbReference type="PANTHER" id="PTHR10584">
    <property type="entry name" value="SUGAR KINASE"/>
    <property type="match status" value="1"/>
</dbReference>
<evidence type="ECO:0000256" key="3">
    <source>
        <dbReference type="ARBA" id="ARBA00016943"/>
    </source>
</evidence>
<dbReference type="HOGENOM" id="CLU_027634_2_0_3"/>
<dbReference type="Gene3D" id="3.40.1190.20">
    <property type="match status" value="1"/>
</dbReference>
<feature type="binding site" evidence="12">
    <location>
        <position position="285"/>
    </location>
    <ligand>
        <name>K(+)</name>
        <dbReference type="ChEBI" id="CHEBI:29103"/>
    </ligand>
</feature>
<proteinExistence type="inferred from homology"/>
<evidence type="ECO:0000256" key="1">
    <source>
        <dbReference type="ARBA" id="ARBA00005380"/>
    </source>
</evidence>
<keyword evidence="7 12" id="KW-0418">Kinase</keyword>
<comment type="function">
    <text evidence="12">Catalyzes the phosphorylation of ribose at O-5 in a reaction requiring ATP and magnesium. The resulting D-ribose-5-phosphate can then be used either for sythesis of nucleotides, histidine, and tryptophan, or as a component of the pentose phosphate pathway.</text>
</comment>
<evidence type="ECO:0000256" key="6">
    <source>
        <dbReference type="ARBA" id="ARBA00022741"/>
    </source>
</evidence>
<reference evidence="15" key="1">
    <citation type="journal article" date="2013" name="Proc. Natl. Acad. Sci. U.S.A.">
        <title>Improving the coverage of the cyanobacterial phylum using diversity-driven genome sequencing.</title>
        <authorList>
            <person name="Shih P.M."/>
            <person name="Wu D."/>
            <person name="Latifi A."/>
            <person name="Axen S.D."/>
            <person name="Fewer D.P."/>
            <person name="Talla E."/>
            <person name="Calteau A."/>
            <person name="Cai F."/>
            <person name="Tandeau de Marsac N."/>
            <person name="Rippka R."/>
            <person name="Herdman M."/>
            <person name="Sivonen K."/>
            <person name="Coursin T."/>
            <person name="Laurent T."/>
            <person name="Goodwin L."/>
            <person name="Nolan M."/>
            <person name="Davenport K.W."/>
            <person name="Han C.S."/>
            <person name="Rubin E.M."/>
            <person name="Eisen J.A."/>
            <person name="Woyke T."/>
            <person name="Gugger M."/>
            <person name="Kerfeld C.A."/>
        </authorList>
    </citation>
    <scope>NUCLEOTIDE SEQUENCE [LARGE SCALE GENOMIC DNA]</scope>
    <source>
        <strain evidence="15">ATCC 29371 / PCC 7437</strain>
    </source>
</reference>
<keyword evidence="15" id="KW-1185">Reference proteome</keyword>
<keyword evidence="9 12" id="KW-0460">Magnesium</keyword>
<dbReference type="GO" id="GO:0046872">
    <property type="term" value="F:metal ion binding"/>
    <property type="evidence" value="ECO:0007669"/>
    <property type="project" value="UniProtKB-KW"/>
</dbReference>
<dbReference type="PIRSF" id="PIRSF000535">
    <property type="entry name" value="1PFK/6PFK/LacC"/>
    <property type="match status" value="1"/>
</dbReference>
<dbReference type="HAMAP" id="MF_01987">
    <property type="entry name" value="Ribokinase"/>
    <property type="match status" value="1"/>
</dbReference>
<comment type="similarity">
    <text evidence="12">Belongs to the carbohydrate kinase PfkB family. Ribokinase subfamily.</text>
</comment>
<keyword evidence="4 12" id="KW-0808">Transferase</keyword>
<dbReference type="InterPro" id="IPR002139">
    <property type="entry name" value="Ribo/fructo_kinase"/>
</dbReference>
<feature type="binding site" evidence="12">
    <location>
        <begin position="251"/>
        <end position="252"/>
    </location>
    <ligand>
        <name>ATP</name>
        <dbReference type="ChEBI" id="CHEBI:30616"/>
    </ligand>
</feature>
<dbReference type="PROSITE" id="PS00583">
    <property type="entry name" value="PFKB_KINASES_1"/>
    <property type="match status" value="1"/>
</dbReference>
<dbReference type="SUPFAM" id="SSF53613">
    <property type="entry name" value="Ribokinase-like"/>
    <property type="match status" value="1"/>
</dbReference>
<keyword evidence="6 12" id="KW-0547">Nucleotide-binding</keyword>
<dbReference type="NCBIfam" id="TIGR02152">
    <property type="entry name" value="D_ribokin_bact"/>
    <property type="match status" value="1"/>
</dbReference>
<evidence type="ECO:0000256" key="12">
    <source>
        <dbReference type="HAMAP-Rule" id="MF_01987"/>
    </source>
</evidence>
<gene>
    <name evidence="12" type="primary">rbsK</name>
    <name evidence="14" type="ordered locus">Sta7437_1949</name>
</gene>
<evidence type="ECO:0000313" key="15">
    <source>
        <dbReference type="Proteomes" id="UP000010473"/>
    </source>
</evidence>
<dbReference type="PANTHER" id="PTHR10584:SF166">
    <property type="entry name" value="RIBOKINASE"/>
    <property type="match status" value="1"/>
</dbReference>
<evidence type="ECO:0000256" key="4">
    <source>
        <dbReference type="ARBA" id="ARBA00022679"/>
    </source>
</evidence>
<feature type="binding site" evidence="12">
    <location>
        <position position="252"/>
    </location>
    <ligand>
        <name>substrate</name>
    </ligand>
</feature>
<dbReference type="InterPro" id="IPR017583">
    <property type="entry name" value="Tagatose/fructose_Pkinase"/>
</dbReference>
<dbReference type="InterPro" id="IPR029056">
    <property type="entry name" value="Ribokinase-like"/>
</dbReference>
<feature type="domain" description="Carbohydrate kinase PfkB" evidence="13">
    <location>
        <begin position="3"/>
        <end position="294"/>
    </location>
</feature>
<dbReference type="STRING" id="111780.Sta7437_1949"/>
<dbReference type="PROSITE" id="PS00584">
    <property type="entry name" value="PFKB_KINASES_2"/>
    <property type="match status" value="1"/>
</dbReference>
<feature type="binding site" evidence="12">
    <location>
        <position position="184"/>
    </location>
    <ligand>
        <name>ATP</name>
        <dbReference type="ChEBI" id="CHEBI:30616"/>
    </ligand>
</feature>
<feature type="binding site" evidence="12">
    <location>
        <begin position="38"/>
        <end position="42"/>
    </location>
    <ligand>
        <name>substrate</name>
    </ligand>
</feature>
<evidence type="ECO:0000256" key="5">
    <source>
        <dbReference type="ARBA" id="ARBA00022723"/>
    </source>
</evidence>
<comment type="cofactor">
    <cofactor evidence="12">
        <name>Mg(2+)</name>
        <dbReference type="ChEBI" id="CHEBI:18420"/>
    </cofactor>
    <text evidence="12">Requires a divalent cation, most likely magnesium in vivo, as an electrophilic catalyst to aid phosphoryl group transfer. It is the chelate of the metal and the nucleotide that is the actual substrate.</text>
</comment>
<evidence type="ECO:0000256" key="9">
    <source>
        <dbReference type="ARBA" id="ARBA00022842"/>
    </source>
</evidence>
<dbReference type="eggNOG" id="COG0524">
    <property type="taxonomic scope" value="Bacteria"/>
</dbReference>
<dbReference type="CDD" id="cd01174">
    <property type="entry name" value="ribokinase"/>
    <property type="match status" value="1"/>
</dbReference>
<dbReference type="OrthoDB" id="9775849at2"/>
<evidence type="ECO:0000259" key="13">
    <source>
        <dbReference type="Pfam" id="PF00294"/>
    </source>
</evidence>
<accession>K9XSI6</accession>
<dbReference type="GO" id="GO:0019303">
    <property type="term" value="P:D-ribose catabolic process"/>
    <property type="evidence" value="ECO:0007669"/>
    <property type="project" value="UniProtKB-UniRule"/>
</dbReference>
<comment type="subcellular location">
    <subcellularLocation>
        <location evidence="12">Cytoplasm</location>
    </subcellularLocation>
</comment>
<dbReference type="EMBL" id="CP003653">
    <property type="protein sequence ID" value="AFZ35503.1"/>
    <property type="molecule type" value="Genomic_DNA"/>
</dbReference>
<keyword evidence="8 12" id="KW-0067">ATP-binding</keyword>
<dbReference type="InterPro" id="IPR011877">
    <property type="entry name" value="Ribokinase"/>
</dbReference>
<dbReference type="GO" id="GO:0005524">
    <property type="term" value="F:ATP binding"/>
    <property type="evidence" value="ECO:0007669"/>
    <property type="project" value="UniProtKB-UniRule"/>
</dbReference>
<feature type="binding site" evidence="12">
    <location>
        <begin position="220"/>
        <end position="225"/>
    </location>
    <ligand>
        <name>ATP</name>
        <dbReference type="ChEBI" id="CHEBI:30616"/>
    </ligand>
</feature>
<dbReference type="Pfam" id="PF00294">
    <property type="entry name" value="PfkB"/>
    <property type="match status" value="1"/>
</dbReference>
<feature type="binding site" evidence="12">
    <location>
        <position position="276"/>
    </location>
    <ligand>
        <name>ATP</name>
        <dbReference type="ChEBI" id="CHEBI:30616"/>
    </ligand>
</feature>
<evidence type="ECO:0000256" key="2">
    <source>
        <dbReference type="ARBA" id="ARBA00012035"/>
    </source>
</evidence>
<keyword evidence="12" id="KW-0963">Cytoplasm</keyword>
<keyword evidence="10 12" id="KW-0630">Potassium</keyword>
<dbReference type="UniPathway" id="UPA00916">
    <property type="reaction ID" value="UER00889"/>
</dbReference>
<dbReference type="AlphaFoldDB" id="K9XSI6"/>
<dbReference type="InterPro" id="IPR011611">
    <property type="entry name" value="PfkB_dom"/>
</dbReference>
<feature type="binding site" evidence="12">
    <location>
        <position position="246"/>
    </location>
    <ligand>
        <name>K(+)</name>
        <dbReference type="ChEBI" id="CHEBI:29103"/>
    </ligand>
</feature>
<comment type="similarity">
    <text evidence="1">Belongs to the carbohydrate kinase pfkB family.</text>
</comment>
<dbReference type="GO" id="GO:0004747">
    <property type="term" value="F:ribokinase activity"/>
    <property type="evidence" value="ECO:0007669"/>
    <property type="project" value="UniProtKB-UniRule"/>
</dbReference>
<comment type="catalytic activity">
    <reaction evidence="12">
        <text>D-ribose + ATP = D-ribose 5-phosphate + ADP + H(+)</text>
        <dbReference type="Rhea" id="RHEA:13697"/>
        <dbReference type="ChEBI" id="CHEBI:15378"/>
        <dbReference type="ChEBI" id="CHEBI:30616"/>
        <dbReference type="ChEBI" id="CHEBI:47013"/>
        <dbReference type="ChEBI" id="CHEBI:78346"/>
        <dbReference type="ChEBI" id="CHEBI:456216"/>
        <dbReference type="EC" id="2.7.1.15"/>
    </reaction>
</comment>
<feature type="binding site" evidence="12">
    <location>
        <position position="287"/>
    </location>
    <ligand>
        <name>K(+)</name>
        <dbReference type="ChEBI" id="CHEBI:29103"/>
    </ligand>
</feature>
<dbReference type="PATRIC" id="fig|111780.3.peg.2039"/>
<dbReference type="KEGG" id="scs:Sta7437_1949"/>
<dbReference type="EC" id="2.7.1.15" evidence="2 12"/>
<feature type="binding site" evidence="12">
    <location>
        <position position="248"/>
    </location>
    <ligand>
        <name>K(+)</name>
        <dbReference type="ChEBI" id="CHEBI:29103"/>
    </ligand>
</feature>
<feature type="binding site" evidence="12">
    <location>
        <position position="291"/>
    </location>
    <ligand>
        <name>K(+)</name>
        <dbReference type="ChEBI" id="CHEBI:29103"/>
    </ligand>
</feature>
<evidence type="ECO:0000256" key="8">
    <source>
        <dbReference type="ARBA" id="ARBA00022840"/>
    </source>
</evidence>
<organism evidence="14 15">
    <name type="scientific">Stanieria cyanosphaera (strain ATCC 29371 / PCC 7437)</name>
    <dbReference type="NCBI Taxonomy" id="111780"/>
    <lineage>
        <taxon>Bacteria</taxon>
        <taxon>Bacillati</taxon>
        <taxon>Cyanobacteriota</taxon>
        <taxon>Cyanophyceae</taxon>
        <taxon>Pleurocapsales</taxon>
        <taxon>Dermocarpellaceae</taxon>
        <taxon>Stanieria</taxon>
    </lineage>
</organism>